<proteinExistence type="predicted"/>
<accession>A0A7C9N4M5</accession>
<name>A0A7C9N4M5_9BACT</name>
<keyword evidence="3" id="KW-1185">Reference proteome</keyword>
<reference evidence="2 3" key="1">
    <citation type="submission" date="2020-01" db="EMBL/GenBank/DDBJ databases">
        <title>Genome sequence of Desulfovibrio aerotolerans DSM 16695(T).</title>
        <authorList>
            <person name="Karnachuk O."/>
            <person name="Avakyan M."/>
            <person name="Mardanov A."/>
            <person name="Kadnikov V."/>
            <person name="Ravin N."/>
        </authorList>
    </citation>
    <scope>NUCLEOTIDE SEQUENCE [LARGE SCALE GENOMIC DNA]</scope>
    <source>
        <strain evidence="2 3">DSM 16695</strain>
    </source>
</reference>
<dbReference type="Proteomes" id="UP000482487">
    <property type="component" value="Unassembled WGS sequence"/>
</dbReference>
<dbReference type="EMBL" id="WVUD01000005">
    <property type="protein sequence ID" value="MYL82535.1"/>
    <property type="molecule type" value="Genomic_DNA"/>
</dbReference>
<dbReference type="AlphaFoldDB" id="A0A7C9N4M5"/>
<organism evidence="2 3">
    <name type="scientific">Solidesulfovibrio aerotolerans</name>
    <dbReference type="NCBI Taxonomy" id="295255"/>
    <lineage>
        <taxon>Bacteria</taxon>
        <taxon>Pseudomonadati</taxon>
        <taxon>Thermodesulfobacteriota</taxon>
        <taxon>Desulfovibrionia</taxon>
        <taxon>Desulfovibrionales</taxon>
        <taxon>Desulfovibrionaceae</taxon>
        <taxon>Solidesulfovibrio</taxon>
    </lineage>
</organism>
<gene>
    <name evidence="2" type="ORF">GTA51_05205</name>
</gene>
<protein>
    <recommendedName>
        <fullName evidence="4">DUF2059 domain-containing protein</fullName>
    </recommendedName>
</protein>
<evidence type="ECO:0000313" key="3">
    <source>
        <dbReference type="Proteomes" id="UP000482487"/>
    </source>
</evidence>
<comment type="caution">
    <text evidence="2">The sequence shown here is derived from an EMBL/GenBank/DDBJ whole genome shotgun (WGS) entry which is preliminary data.</text>
</comment>
<dbReference type="RefSeq" id="WP_160959270.1">
    <property type="nucleotide sequence ID" value="NZ_WVUD01000005.1"/>
</dbReference>
<feature type="signal peptide" evidence="1">
    <location>
        <begin position="1"/>
        <end position="35"/>
    </location>
</feature>
<evidence type="ECO:0000256" key="1">
    <source>
        <dbReference type="SAM" id="SignalP"/>
    </source>
</evidence>
<feature type="chain" id="PRO_5028912253" description="DUF2059 domain-containing protein" evidence="1">
    <location>
        <begin position="36"/>
        <end position="170"/>
    </location>
</feature>
<keyword evidence="1" id="KW-0732">Signal</keyword>
<sequence length="170" mass="18345">MRRTISQEAPMRLTRRMCGGVLALSLLWSATAALAQPPPAKDASREAMLHTIGMLAGQGLLLGHEALAGLAARYDKRLATREAVGQTLADMGRYAELVQTAFKDRLMNRLGPEERRDLGLLIGFYQVEGEAVAALAAYVRGETKSRDAFDAALERLAAIIRQISLGKGPA</sequence>
<dbReference type="OrthoDB" id="5455923at2"/>
<evidence type="ECO:0000313" key="2">
    <source>
        <dbReference type="EMBL" id="MYL82535.1"/>
    </source>
</evidence>
<evidence type="ECO:0008006" key="4">
    <source>
        <dbReference type="Google" id="ProtNLM"/>
    </source>
</evidence>